<gene>
    <name evidence="2" type="ORF">BN2476_210064</name>
</gene>
<evidence type="ECO:0000313" key="2">
    <source>
        <dbReference type="EMBL" id="SIT39145.1"/>
    </source>
</evidence>
<dbReference type="InterPro" id="IPR036388">
    <property type="entry name" value="WH-like_DNA-bd_sf"/>
</dbReference>
<organism evidence="2 3">
    <name type="scientific">Paraburkholderia piptadeniae</name>
    <dbReference type="NCBI Taxonomy" id="1701573"/>
    <lineage>
        <taxon>Bacteria</taxon>
        <taxon>Pseudomonadati</taxon>
        <taxon>Pseudomonadota</taxon>
        <taxon>Betaproteobacteria</taxon>
        <taxon>Burkholderiales</taxon>
        <taxon>Burkholderiaceae</taxon>
        <taxon>Paraburkholderia</taxon>
    </lineage>
</organism>
<dbReference type="InterPro" id="IPR036390">
    <property type="entry name" value="WH_DNA-bd_sf"/>
</dbReference>
<dbReference type="GO" id="GO:0006355">
    <property type="term" value="P:regulation of DNA-templated transcription"/>
    <property type="evidence" value="ECO:0007669"/>
    <property type="project" value="InterPro"/>
</dbReference>
<dbReference type="Pfam" id="PF09339">
    <property type="entry name" value="HTH_IclR"/>
    <property type="match status" value="1"/>
</dbReference>
<reference evidence="2" key="1">
    <citation type="submission" date="2016-12" db="EMBL/GenBank/DDBJ databases">
        <authorList>
            <person name="Moulin L."/>
        </authorList>
    </citation>
    <scope>NUCLEOTIDE SEQUENCE [LARGE SCALE GENOMIC DNA]</scope>
    <source>
        <strain evidence="2">STM 7183</strain>
    </source>
</reference>
<comment type="caution">
    <text evidence="2">The sequence shown here is derived from an EMBL/GenBank/DDBJ whole genome shotgun (WGS) entry which is preliminary data.</text>
</comment>
<name>A0A1N7RVL7_9BURK</name>
<feature type="domain" description="HTH iclR-type" evidence="1">
    <location>
        <begin position="16"/>
        <end position="53"/>
    </location>
</feature>
<protein>
    <recommendedName>
        <fullName evidence="1">HTH iclR-type domain-containing protein</fullName>
    </recommendedName>
</protein>
<dbReference type="Gene3D" id="1.10.10.10">
    <property type="entry name" value="Winged helix-like DNA-binding domain superfamily/Winged helix DNA-binding domain"/>
    <property type="match status" value="1"/>
</dbReference>
<dbReference type="Proteomes" id="UP000195569">
    <property type="component" value="Unassembled WGS sequence"/>
</dbReference>
<accession>A0A1N7RVL7</accession>
<sequence>MTIHSNPGSKTSTQVIDRVMRLLDTLTAHSDPVSLKELGQRAELHPSTPYRILPDFLDRLAPGPLGDALARDCKPSQGGPVCR</sequence>
<dbReference type="InterPro" id="IPR005471">
    <property type="entry name" value="Tscrpt_reg_IclR_N"/>
</dbReference>
<evidence type="ECO:0000259" key="1">
    <source>
        <dbReference type="Pfam" id="PF09339"/>
    </source>
</evidence>
<proteinExistence type="predicted"/>
<keyword evidence="3" id="KW-1185">Reference proteome</keyword>
<evidence type="ECO:0000313" key="3">
    <source>
        <dbReference type="Proteomes" id="UP000195569"/>
    </source>
</evidence>
<dbReference type="GO" id="GO:0003677">
    <property type="term" value="F:DNA binding"/>
    <property type="evidence" value="ECO:0007669"/>
    <property type="project" value="InterPro"/>
</dbReference>
<dbReference type="EMBL" id="CYGY02000021">
    <property type="protein sequence ID" value="SIT39145.1"/>
    <property type="molecule type" value="Genomic_DNA"/>
</dbReference>
<dbReference type="AlphaFoldDB" id="A0A1N7RVL7"/>
<dbReference type="SUPFAM" id="SSF46785">
    <property type="entry name" value="Winged helix' DNA-binding domain"/>
    <property type="match status" value="1"/>
</dbReference>